<dbReference type="EMBL" id="AZHW01000379">
    <property type="protein sequence ID" value="ETX00069.1"/>
    <property type="molecule type" value="Genomic_DNA"/>
</dbReference>
<keyword evidence="2" id="KW-1185">Reference proteome</keyword>
<name>W4LPR4_ENTF1</name>
<reference evidence="1 2" key="1">
    <citation type="journal article" date="2014" name="Nature">
        <title>An environmental bacterial taxon with a large and distinct metabolic repertoire.</title>
        <authorList>
            <person name="Wilson M.C."/>
            <person name="Mori T."/>
            <person name="Ruckert C."/>
            <person name="Uria A.R."/>
            <person name="Helf M.J."/>
            <person name="Takada K."/>
            <person name="Gernert C."/>
            <person name="Steffens U.A."/>
            <person name="Heycke N."/>
            <person name="Schmitt S."/>
            <person name="Rinke C."/>
            <person name="Helfrich E.J."/>
            <person name="Brachmann A.O."/>
            <person name="Gurgui C."/>
            <person name="Wakimoto T."/>
            <person name="Kracht M."/>
            <person name="Crusemann M."/>
            <person name="Hentschel U."/>
            <person name="Abe I."/>
            <person name="Matsunaga S."/>
            <person name="Kalinowski J."/>
            <person name="Takeyama H."/>
            <person name="Piel J."/>
        </authorList>
    </citation>
    <scope>NUCLEOTIDE SEQUENCE [LARGE SCALE GENOMIC DNA]</scope>
    <source>
        <strain evidence="2">TSY1</strain>
    </source>
</reference>
<evidence type="ECO:0000313" key="1">
    <source>
        <dbReference type="EMBL" id="ETX00069.1"/>
    </source>
</evidence>
<dbReference type="Proteomes" id="UP000019141">
    <property type="component" value="Unassembled WGS sequence"/>
</dbReference>
<proteinExistence type="predicted"/>
<comment type="caution">
    <text evidence="1">The sequence shown here is derived from an EMBL/GenBank/DDBJ whole genome shotgun (WGS) entry which is preliminary data.</text>
</comment>
<protein>
    <submittedName>
        <fullName evidence="1">Uncharacterized protein</fullName>
    </submittedName>
</protein>
<accession>W4LPR4</accession>
<gene>
    <name evidence="1" type="ORF">ETSY1_12590</name>
</gene>
<dbReference type="AlphaFoldDB" id="W4LPR4"/>
<organism evidence="1 2">
    <name type="scientific">Entotheonella factor</name>
    <dbReference type="NCBI Taxonomy" id="1429438"/>
    <lineage>
        <taxon>Bacteria</taxon>
        <taxon>Pseudomonadati</taxon>
        <taxon>Nitrospinota/Tectimicrobiota group</taxon>
        <taxon>Candidatus Tectimicrobiota</taxon>
        <taxon>Candidatus Entotheonellia</taxon>
        <taxon>Candidatus Entotheonellales</taxon>
        <taxon>Candidatus Entotheonellaceae</taxon>
        <taxon>Candidatus Entotheonella</taxon>
    </lineage>
</organism>
<dbReference type="HOGENOM" id="CLU_3248793_0_0_7"/>
<sequence>MDDQKYIKITVGVAIAPRLRTIDNHLTEHTRISLCETMTIGI</sequence>
<evidence type="ECO:0000313" key="2">
    <source>
        <dbReference type="Proteomes" id="UP000019141"/>
    </source>
</evidence>